<dbReference type="EMBL" id="JAGKHQ010000004">
    <property type="protein sequence ID" value="KAG7517802.1"/>
    <property type="molecule type" value="Genomic_DNA"/>
</dbReference>
<evidence type="ECO:0000256" key="1">
    <source>
        <dbReference type="SAM" id="MobiDB-lite"/>
    </source>
</evidence>
<feature type="region of interest" description="Disordered" evidence="1">
    <location>
        <begin position="42"/>
        <end position="65"/>
    </location>
</feature>
<protein>
    <submittedName>
        <fullName evidence="2">Uncharacterized protein</fullName>
    </submittedName>
</protein>
<evidence type="ECO:0000313" key="3">
    <source>
        <dbReference type="Proteomes" id="UP000693946"/>
    </source>
</evidence>
<evidence type="ECO:0000313" key="2">
    <source>
        <dbReference type="EMBL" id="KAG7517802.1"/>
    </source>
</evidence>
<reference evidence="2 3" key="1">
    <citation type="journal article" date="2021" name="Sci. Rep.">
        <title>Chromosome anchoring in Senegalese sole (Solea senegalensis) reveals sex-associated markers and genome rearrangements in flatfish.</title>
        <authorList>
            <person name="Guerrero-Cozar I."/>
            <person name="Gomez-Garrido J."/>
            <person name="Berbel C."/>
            <person name="Martinez-Blanch J.F."/>
            <person name="Alioto T."/>
            <person name="Claros M.G."/>
            <person name="Gagnaire P.A."/>
            <person name="Manchado M."/>
        </authorList>
    </citation>
    <scope>NUCLEOTIDE SEQUENCE [LARGE SCALE GENOMIC DNA]</scope>
    <source>
        <strain evidence="2">Sse05_10M</strain>
    </source>
</reference>
<dbReference type="AlphaFoldDB" id="A0AAV6SLU4"/>
<name>A0AAV6SLU4_SOLSE</name>
<dbReference type="Proteomes" id="UP000693946">
    <property type="component" value="Linkage Group LG12"/>
</dbReference>
<keyword evidence="3" id="KW-1185">Reference proteome</keyword>
<gene>
    <name evidence="2" type="ORF">JOB18_016453</name>
</gene>
<organism evidence="2 3">
    <name type="scientific">Solea senegalensis</name>
    <name type="common">Senegalese sole</name>
    <dbReference type="NCBI Taxonomy" id="28829"/>
    <lineage>
        <taxon>Eukaryota</taxon>
        <taxon>Metazoa</taxon>
        <taxon>Chordata</taxon>
        <taxon>Craniata</taxon>
        <taxon>Vertebrata</taxon>
        <taxon>Euteleostomi</taxon>
        <taxon>Actinopterygii</taxon>
        <taxon>Neopterygii</taxon>
        <taxon>Teleostei</taxon>
        <taxon>Neoteleostei</taxon>
        <taxon>Acanthomorphata</taxon>
        <taxon>Carangaria</taxon>
        <taxon>Pleuronectiformes</taxon>
        <taxon>Pleuronectoidei</taxon>
        <taxon>Soleidae</taxon>
        <taxon>Solea</taxon>
    </lineage>
</organism>
<sequence>MSRVSITEDTELPLQGYCLLQALKKMLPQPLDINASAGDKLASVSAEDKGQGTGRNGGKRVNRGTTSALLAAQGLTSKQSKPVHQWCNGSNDIASSTPVTSRCTPLITERPPRLLRHSGSISESGWEIRRQQGAF</sequence>
<accession>A0AAV6SLU4</accession>
<comment type="caution">
    <text evidence="2">The sequence shown here is derived from an EMBL/GenBank/DDBJ whole genome shotgun (WGS) entry which is preliminary data.</text>
</comment>
<proteinExistence type="predicted"/>